<keyword evidence="3" id="KW-1185">Reference proteome</keyword>
<evidence type="ECO:0000256" key="1">
    <source>
        <dbReference type="SAM" id="MobiDB-lite"/>
    </source>
</evidence>
<feature type="region of interest" description="Disordered" evidence="1">
    <location>
        <begin position="75"/>
        <end position="109"/>
    </location>
</feature>
<evidence type="ECO:0000313" key="2">
    <source>
        <dbReference type="EMBL" id="KAK7207946.1"/>
    </source>
</evidence>
<comment type="caution">
    <text evidence="2">The sequence shown here is derived from an EMBL/GenBank/DDBJ whole genome shotgun (WGS) entry which is preliminary data.</text>
</comment>
<name>A0ABR1FDN3_9ASCO</name>
<reference evidence="2 3" key="1">
    <citation type="submission" date="2024-03" db="EMBL/GenBank/DDBJ databases">
        <title>Genome-scale model development and genomic sequencing of the oleaginous clade Lipomyces.</title>
        <authorList>
            <consortium name="Lawrence Berkeley National Laboratory"/>
            <person name="Czajka J.J."/>
            <person name="Han Y."/>
            <person name="Kim J."/>
            <person name="Mondo S.J."/>
            <person name="Hofstad B.A."/>
            <person name="Robles A."/>
            <person name="Haridas S."/>
            <person name="Riley R."/>
            <person name="LaButti K."/>
            <person name="Pangilinan J."/>
            <person name="Andreopoulos W."/>
            <person name="Lipzen A."/>
            <person name="Yan J."/>
            <person name="Wang M."/>
            <person name="Ng V."/>
            <person name="Grigoriev I.V."/>
            <person name="Spatafora J.W."/>
            <person name="Magnuson J.K."/>
            <person name="Baker S.E."/>
            <person name="Pomraning K.R."/>
        </authorList>
    </citation>
    <scope>NUCLEOTIDE SEQUENCE [LARGE SCALE GENOMIC DNA]</scope>
    <source>
        <strain evidence="2 3">Phaff 52-87</strain>
    </source>
</reference>
<dbReference type="RefSeq" id="XP_064770979.1">
    <property type="nucleotide sequence ID" value="XM_064910953.1"/>
</dbReference>
<evidence type="ECO:0000313" key="3">
    <source>
        <dbReference type="Proteomes" id="UP001498771"/>
    </source>
</evidence>
<protein>
    <submittedName>
        <fullName evidence="2">Uncharacterized protein</fullName>
    </submittedName>
</protein>
<proteinExistence type="predicted"/>
<gene>
    <name evidence="2" type="ORF">BZA70DRAFT_265272</name>
</gene>
<dbReference type="GeneID" id="90036465"/>
<accession>A0ABR1FDN3</accession>
<dbReference type="EMBL" id="JBBJBU010000001">
    <property type="protein sequence ID" value="KAK7207946.1"/>
    <property type="molecule type" value="Genomic_DNA"/>
</dbReference>
<dbReference type="Proteomes" id="UP001498771">
    <property type="component" value="Unassembled WGS sequence"/>
</dbReference>
<sequence>MLNQANLNFCQYSLGFAVIIQPVRATFLPAFASPPIAISAGVLANDEPYQWTNYELVDKQIYNFLQRPENSHSVLQSAGYRDARREDSRNAIPAVPSDDTNWARERHNE</sequence>
<organism evidence="2 3">
    <name type="scientific">Myxozyma melibiosi</name>
    <dbReference type="NCBI Taxonomy" id="54550"/>
    <lineage>
        <taxon>Eukaryota</taxon>
        <taxon>Fungi</taxon>
        <taxon>Dikarya</taxon>
        <taxon>Ascomycota</taxon>
        <taxon>Saccharomycotina</taxon>
        <taxon>Lipomycetes</taxon>
        <taxon>Lipomycetales</taxon>
        <taxon>Lipomycetaceae</taxon>
        <taxon>Myxozyma</taxon>
    </lineage>
</organism>